<dbReference type="EMBL" id="FWWR01000008">
    <property type="protein sequence ID" value="SMB78511.1"/>
    <property type="molecule type" value="Genomic_DNA"/>
</dbReference>
<reference evidence="3" key="1">
    <citation type="submission" date="2017-04" db="EMBL/GenBank/DDBJ databases">
        <authorList>
            <person name="Varghese N."/>
            <person name="Submissions S."/>
        </authorList>
    </citation>
    <scope>NUCLEOTIDE SEQUENCE [LARGE SCALE GENOMIC DNA]</scope>
    <source>
        <strain evidence="3">DSM 20463</strain>
    </source>
</reference>
<evidence type="ECO:0000256" key="1">
    <source>
        <dbReference type="SAM" id="Coils"/>
    </source>
</evidence>
<accession>A0A1W1UCG6</accession>
<proteinExistence type="predicted"/>
<sequence>MNKLIEQRNKLENQINSLELKKQRLSDEIQRKKDSLEKIKMQIKVDEYEKILRKANEQGIDLQELLGDNKEEKENEVNL</sequence>
<protein>
    <submittedName>
        <fullName evidence="2">Viral A-type inclusion protein repeat</fullName>
    </submittedName>
</protein>
<feature type="coiled-coil region" evidence="1">
    <location>
        <begin position="1"/>
        <end position="65"/>
    </location>
</feature>
<dbReference type="Proteomes" id="UP000192368">
    <property type="component" value="Unassembled WGS sequence"/>
</dbReference>
<keyword evidence="3" id="KW-1185">Reference proteome</keyword>
<evidence type="ECO:0000313" key="3">
    <source>
        <dbReference type="Proteomes" id="UP000192368"/>
    </source>
</evidence>
<dbReference type="AlphaFoldDB" id="A0A1W1UCG6"/>
<dbReference type="RefSeq" id="WP_084229756.1">
    <property type="nucleotide sequence ID" value="NZ_FWWR01000008.1"/>
</dbReference>
<keyword evidence="1" id="KW-0175">Coiled coil</keyword>
<name>A0A1W1UCG6_PEPAS</name>
<gene>
    <name evidence="2" type="ORF">SAMN00017477_0057</name>
</gene>
<evidence type="ECO:0000313" key="2">
    <source>
        <dbReference type="EMBL" id="SMB78511.1"/>
    </source>
</evidence>
<organism evidence="2 3">
    <name type="scientific">Peptoniphilus asaccharolyticus DSM 20463</name>
    <dbReference type="NCBI Taxonomy" id="573058"/>
    <lineage>
        <taxon>Bacteria</taxon>
        <taxon>Bacillati</taxon>
        <taxon>Bacillota</taxon>
        <taxon>Tissierellia</taxon>
        <taxon>Tissierellales</taxon>
        <taxon>Peptoniphilaceae</taxon>
        <taxon>Peptoniphilus</taxon>
    </lineage>
</organism>